<feature type="active site" description="Proton acceptor" evidence="3">
    <location>
        <position position="103"/>
    </location>
</feature>
<name>A0A9D1Q6J3_9GAMM</name>
<dbReference type="InterPro" id="IPR020672">
    <property type="entry name" value="Ribose5P_isomerase_typA_subgr"/>
</dbReference>
<comment type="function">
    <text evidence="3">Catalyzes the reversible conversion of ribose-5-phosphate to ribulose 5-phosphate.</text>
</comment>
<dbReference type="AlphaFoldDB" id="A0A9D1Q6J3"/>
<feature type="binding site" evidence="3">
    <location>
        <position position="121"/>
    </location>
    <ligand>
        <name>substrate</name>
    </ligand>
</feature>
<organism evidence="4 5">
    <name type="scientific">Candidatus Ignatzschineria merdigallinarum</name>
    <dbReference type="NCBI Taxonomy" id="2838621"/>
    <lineage>
        <taxon>Bacteria</taxon>
        <taxon>Pseudomonadati</taxon>
        <taxon>Pseudomonadota</taxon>
        <taxon>Gammaproteobacteria</taxon>
        <taxon>Cardiobacteriales</taxon>
        <taxon>Ignatzschineriaceae</taxon>
        <taxon>Ignatzschineria</taxon>
    </lineage>
</organism>
<dbReference type="GO" id="GO:0006014">
    <property type="term" value="P:D-ribose metabolic process"/>
    <property type="evidence" value="ECO:0007669"/>
    <property type="project" value="TreeGrafter"/>
</dbReference>
<feature type="binding site" evidence="3">
    <location>
        <begin position="94"/>
        <end position="97"/>
    </location>
    <ligand>
        <name>substrate</name>
    </ligand>
</feature>
<evidence type="ECO:0000256" key="3">
    <source>
        <dbReference type="HAMAP-Rule" id="MF_00170"/>
    </source>
</evidence>
<dbReference type="SUPFAM" id="SSF75445">
    <property type="entry name" value="D-ribose-5-phosphate isomerase (RpiA), lid domain"/>
    <property type="match status" value="1"/>
</dbReference>
<dbReference type="Gene3D" id="3.40.50.1360">
    <property type="match status" value="1"/>
</dbReference>
<dbReference type="InterPro" id="IPR037171">
    <property type="entry name" value="NagB/RpiA_transferase-like"/>
</dbReference>
<dbReference type="HAMAP" id="MF_00170">
    <property type="entry name" value="Rib_5P_isom_A"/>
    <property type="match status" value="1"/>
</dbReference>
<evidence type="ECO:0000313" key="4">
    <source>
        <dbReference type="EMBL" id="HIW07720.1"/>
    </source>
</evidence>
<comment type="pathway">
    <text evidence="3">Carbohydrate degradation; pentose phosphate pathway; D-ribose 5-phosphate from D-ribulose 5-phosphate (non-oxidative stage): step 1/1.</text>
</comment>
<dbReference type="CDD" id="cd01398">
    <property type="entry name" value="RPI_A"/>
    <property type="match status" value="1"/>
</dbReference>
<feature type="binding site" evidence="3">
    <location>
        <begin position="81"/>
        <end position="84"/>
    </location>
    <ligand>
        <name>substrate</name>
    </ligand>
</feature>
<dbReference type="NCBIfam" id="NF001924">
    <property type="entry name" value="PRK00702.1"/>
    <property type="match status" value="1"/>
</dbReference>
<feature type="binding site" evidence="3">
    <location>
        <begin position="28"/>
        <end position="31"/>
    </location>
    <ligand>
        <name>substrate</name>
    </ligand>
</feature>
<dbReference type="Proteomes" id="UP000823934">
    <property type="component" value="Unassembled WGS sequence"/>
</dbReference>
<protein>
    <recommendedName>
        <fullName evidence="3">Ribose-5-phosphate isomerase A</fullName>
        <ecNumber evidence="3">5.3.1.6</ecNumber>
    </recommendedName>
    <alternativeName>
        <fullName evidence="3">Phosphoriboisomerase A</fullName>
        <shortName evidence="3">PRI</shortName>
    </alternativeName>
</protein>
<dbReference type="FunFam" id="3.40.50.1360:FF:000001">
    <property type="entry name" value="Ribose-5-phosphate isomerase A"/>
    <property type="match status" value="1"/>
</dbReference>
<dbReference type="EC" id="5.3.1.6" evidence="3"/>
<dbReference type="GO" id="GO:0004751">
    <property type="term" value="F:ribose-5-phosphate isomerase activity"/>
    <property type="evidence" value="ECO:0007669"/>
    <property type="project" value="UniProtKB-UniRule"/>
</dbReference>
<keyword evidence="2 3" id="KW-0413">Isomerase</keyword>
<comment type="catalytic activity">
    <reaction evidence="1 3">
        <text>aldehydo-D-ribose 5-phosphate = D-ribulose 5-phosphate</text>
        <dbReference type="Rhea" id="RHEA:14657"/>
        <dbReference type="ChEBI" id="CHEBI:58121"/>
        <dbReference type="ChEBI" id="CHEBI:58273"/>
        <dbReference type="EC" id="5.3.1.6"/>
    </reaction>
</comment>
<gene>
    <name evidence="3 4" type="primary">rpiA</name>
    <name evidence="4" type="ORF">H9889_10440</name>
</gene>
<sequence length="222" mass="23748">MNAQQQKEAVAKAALAYIPENKILGLGTGSTVDCLIKLLPTLPFQIKGIASSSERTSKQVEALGIPVVDLADISIIDTYIDGADEINHNLAMVKGGGGALTREKIVAAHSEKFVCIADESKLVETLGAFPLPIEVIPMAAHYVIRKMEQMGAKAKIREGFITDNHNLIVDVEGLKITSPIQLEASINQITGVVTNGLFAARGADVLLMADQDLNIRTMTKKS</sequence>
<proteinExistence type="inferred from homology"/>
<dbReference type="GO" id="GO:0005829">
    <property type="term" value="C:cytosol"/>
    <property type="evidence" value="ECO:0007669"/>
    <property type="project" value="TreeGrafter"/>
</dbReference>
<comment type="caution">
    <text evidence="4">The sequence shown here is derived from an EMBL/GenBank/DDBJ whole genome shotgun (WGS) entry which is preliminary data.</text>
</comment>
<dbReference type="InterPro" id="IPR004788">
    <property type="entry name" value="Ribose5P_isomerase_type_A"/>
</dbReference>
<evidence type="ECO:0000313" key="5">
    <source>
        <dbReference type="Proteomes" id="UP000823934"/>
    </source>
</evidence>
<comment type="subunit">
    <text evidence="3">Homodimer.</text>
</comment>
<dbReference type="Pfam" id="PF06026">
    <property type="entry name" value="Rib_5-P_isom_A"/>
    <property type="match status" value="1"/>
</dbReference>
<comment type="similarity">
    <text evidence="3">Belongs to the ribose 5-phosphate isomerase family.</text>
</comment>
<reference evidence="4" key="1">
    <citation type="journal article" date="2021" name="PeerJ">
        <title>Extensive microbial diversity within the chicken gut microbiome revealed by metagenomics and culture.</title>
        <authorList>
            <person name="Gilroy R."/>
            <person name="Ravi A."/>
            <person name="Getino M."/>
            <person name="Pursley I."/>
            <person name="Horton D.L."/>
            <person name="Alikhan N.F."/>
            <person name="Baker D."/>
            <person name="Gharbi K."/>
            <person name="Hall N."/>
            <person name="Watson M."/>
            <person name="Adriaenssens E.M."/>
            <person name="Foster-Nyarko E."/>
            <person name="Jarju S."/>
            <person name="Secka A."/>
            <person name="Antonio M."/>
            <person name="Oren A."/>
            <person name="Chaudhuri R.R."/>
            <person name="La Ragione R."/>
            <person name="Hildebrand F."/>
            <person name="Pallen M.J."/>
        </authorList>
    </citation>
    <scope>NUCLEOTIDE SEQUENCE</scope>
    <source>
        <strain evidence="4">CHK160-9182</strain>
    </source>
</reference>
<dbReference type="PANTHER" id="PTHR11934:SF0">
    <property type="entry name" value="RIBOSE-5-PHOSPHATE ISOMERASE"/>
    <property type="match status" value="1"/>
</dbReference>
<dbReference type="NCBIfam" id="TIGR00021">
    <property type="entry name" value="rpiA"/>
    <property type="match status" value="1"/>
</dbReference>
<dbReference type="Gene3D" id="3.30.70.260">
    <property type="match status" value="1"/>
</dbReference>
<evidence type="ECO:0000256" key="1">
    <source>
        <dbReference type="ARBA" id="ARBA00001713"/>
    </source>
</evidence>
<dbReference type="EMBL" id="DXHP01000228">
    <property type="protein sequence ID" value="HIW07720.1"/>
    <property type="molecule type" value="Genomic_DNA"/>
</dbReference>
<dbReference type="SUPFAM" id="SSF100950">
    <property type="entry name" value="NagB/RpiA/CoA transferase-like"/>
    <property type="match status" value="1"/>
</dbReference>
<dbReference type="GO" id="GO:0009052">
    <property type="term" value="P:pentose-phosphate shunt, non-oxidative branch"/>
    <property type="evidence" value="ECO:0007669"/>
    <property type="project" value="UniProtKB-UniRule"/>
</dbReference>
<reference evidence="4" key="2">
    <citation type="submission" date="2021-04" db="EMBL/GenBank/DDBJ databases">
        <authorList>
            <person name="Gilroy R."/>
        </authorList>
    </citation>
    <scope>NUCLEOTIDE SEQUENCE</scope>
    <source>
        <strain evidence="4">CHK160-9182</strain>
    </source>
</reference>
<evidence type="ECO:0000256" key="2">
    <source>
        <dbReference type="ARBA" id="ARBA00023235"/>
    </source>
</evidence>
<dbReference type="PANTHER" id="PTHR11934">
    <property type="entry name" value="RIBOSE-5-PHOSPHATE ISOMERASE"/>
    <property type="match status" value="1"/>
</dbReference>
<accession>A0A9D1Q6J3</accession>